<evidence type="ECO:0000313" key="2">
    <source>
        <dbReference type="Proteomes" id="UP000054928"/>
    </source>
</evidence>
<dbReference type="AlphaFoldDB" id="A0A0P1A538"/>
<protein>
    <submittedName>
        <fullName evidence="1">Uncharacterized protein</fullName>
    </submittedName>
</protein>
<organism evidence="1 2">
    <name type="scientific">Plasmopara halstedii</name>
    <name type="common">Downy mildew of sunflower</name>
    <dbReference type="NCBI Taxonomy" id="4781"/>
    <lineage>
        <taxon>Eukaryota</taxon>
        <taxon>Sar</taxon>
        <taxon>Stramenopiles</taxon>
        <taxon>Oomycota</taxon>
        <taxon>Peronosporomycetes</taxon>
        <taxon>Peronosporales</taxon>
        <taxon>Peronosporaceae</taxon>
        <taxon>Plasmopara</taxon>
    </lineage>
</organism>
<name>A0A0P1A538_PLAHL</name>
<dbReference type="EMBL" id="CCYD01000053">
    <property type="protein sequence ID" value="CEG35624.1"/>
    <property type="molecule type" value="Genomic_DNA"/>
</dbReference>
<dbReference type="Proteomes" id="UP000054928">
    <property type="component" value="Unassembled WGS sequence"/>
</dbReference>
<proteinExistence type="predicted"/>
<reference evidence="2" key="1">
    <citation type="submission" date="2014-09" db="EMBL/GenBank/DDBJ databases">
        <authorList>
            <person name="Sharma Rahul"/>
            <person name="Thines Marco"/>
        </authorList>
    </citation>
    <scope>NUCLEOTIDE SEQUENCE [LARGE SCALE GENOMIC DNA]</scope>
</reference>
<keyword evidence="2" id="KW-1185">Reference proteome</keyword>
<evidence type="ECO:0000313" key="1">
    <source>
        <dbReference type="EMBL" id="CEG35624.1"/>
    </source>
</evidence>
<accession>A0A0P1A538</accession>
<dbReference type="GeneID" id="36406550"/>
<dbReference type="RefSeq" id="XP_024571993.1">
    <property type="nucleotide sequence ID" value="XM_024726248.1"/>
</dbReference>
<sequence>MGNLSGNSGLLLAPPHFLSRRSLDRFLAYYIAFNPSEAQHNTFIISHRELDPSDLQSDRKVDPQSFDELLQIYHSGVEQ</sequence>